<accession>A0A1I8ASG2</accession>
<dbReference type="Gene3D" id="3.40.50.1820">
    <property type="entry name" value="alpha/beta hydrolase"/>
    <property type="match status" value="1"/>
</dbReference>
<sequence length="285" mass="31557">MPYCGKNATILLLLLALFALDANTEFTADFEDFLVKRYGNEVAYNLARRDLGNFFLGSFGGKPNSTVALQHRPVIFVHGVTQRAGGFVAHRFSFQMDGYNPWELYATSWGDGGLTAMYNEVLKCAYAKQVRQFIIAVSEYTSSEVDVIGYSMGAAVSRKAILGGPCVDTKEDLGEALTNRINTYVALAGVVHGIEYCPDQFLGCNRLNGFKCDSEYLKELNTQTQRFEGKTSYSVYSVDDTLVGQNCCGSRCSELPNANFTIARNLHSHASIFYAFEDIQSGFRN</sequence>
<protein>
    <submittedName>
        <fullName evidence="3">Lipase domain-containing protein</fullName>
    </submittedName>
</protein>
<evidence type="ECO:0000313" key="3">
    <source>
        <dbReference type="WBParaSite" id="L893_g8753.t1"/>
    </source>
</evidence>
<dbReference type="GO" id="GO:0016298">
    <property type="term" value="F:lipase activity"/>
    <property type="evidence" value="ECO:0007669"/>
    <property type="project" value="TreeGrafter"/>
</dbReference>
<dbReference type="PANTHER" id="PTHR32015">
    <property type="entry name" value="FASTING INDUCED LIPASE"/>
    <property type="match status" value="1"/>
</dbReference>
<dbReference type="InterPro" id="IPR029058">
    <property type="entry name" value="AB_hydrolase_fold"/>
</dbReference>
<evidence type="ECO:0000313" key="2">
    <source>
        <dbReference type="Proteomes" id="UP000095287"/>
    </source>
</evidence>
<keyword evidence="2" id="KW-1185">Reference proteome</keyword>
<keyword evidence="1" id="KW-0732">Signal</keyword>
<dbReference type="PANTHER" id="PTHR32015:SF3">
    <property type="entry name" value="TRIACYLGLYCEROL LIPASE"/>
    <property type="match status" value="1"/>
</dbReference>
<reference evidence="3" key="1">
    <citation type="submission" date="2016-11" db="UniProtKB">
        <authorList>
            <consortium name="WormBaseParasite"/>
        </authorList>
    </citation>
    <scope>IDENTIFICATION</scope>
</reference>
<dbReference type="InterPro" id="IPR002918">
    <property type="entry name" value="Lipase_EstA/Esterase_EstB"/>
</dbReference>
<feature type="chain" id="PRO_5009315091" evidence="1">
    <location>
        <begin position="25"/>
        <end position="285"/>
    </location>
</feature>
<dbReference type="SUPFAM" id="SSF53474">
    <property type="entry name" value="alpha/beta-Hydrolases"/>
    <property type="match status" value="1"/>
</dbReference>
<name>A0A1I8ASG2_9BILA</name>
<organism evidence="2 3">
    <name type="scientific">Steinernema glaseri</name>
    <dbReference type="NCBI Taxonomy" id="37863"/>
    <lineage>
        <taxon>Eukaryota</taxon>
        <taxon>Metazoa</taxon>
        <taxon>Ecdysozoa</taxon>
        <taxon>Nematoda</taxon>
        <taxon>Chromadorea</taxon>
        <taxon>Rhabditida</taxon>
        <taxon>Tylenchina</taxon>
        <taxon>Panagrolaimomorpha</taxon>
        <taxon>Strongyloidoidea</taxon>
        <taxon>Steinernematidae</taxon>
        <taxon>Steinernema</taxon>
    </lineage>
</organism>
<dbReference type="Proteomes" id="UP000095287">
    <property type="component" value="Unplaced"/>
</dbReference>
<dbReference type="Pfam" id="PF01674">
    <property type="entry name" value="Lipase_2"/>
    <property type="match status" value="1"/>
</dbReference>
<proteinExistence type="predicted"/>
<dbReference type="GO" id="GO:0016042">
    <property type="term" value="P:lipid catabolic process"/>
    <property type="evidence" value="ECO:0007669"/>
    <property type="project" value="InterPro"/>
</dbReference>
<dbReference type="WBParaSite" id="L893_g8753.t1">
    <property type="protein sequence ID" value="L893_g8753.t1"/>
    <property type="gene ID" value="L893_g8753"/>
</dbReference>
<feature type="signal peptide" evidence="1">
    <location>
        <begin position="1"/>
        <end position="24"/>
    </location>
</feature>
<evidence type="ECO:0000256" key="1">
    <source>
        <dbReference type="SAM" id="SignalP"/>
    </source>
</evidence>
<dbReference type="AlphaFoldDB" id="A0A1I8ASG2"/>